<keyword evidence="2" id="KW-1185">Reference proteome</keyword>
<dbReference type="RefSeq" id="XP_040776881.1">
    <property type="nucleotide sequence ID" value="XM_040917127.1"/>
</dbReference>
<protein>
    <submittedName>
        <fullName evidence="1">Uncharacterized protein</fullName>
    </submittedName>
</protein>
<sequence length="50" mass="5949">IKSNKYEMMLYSLYLEEGVLYKIINKIKNYLQCIKQNYSCNANCILVSSY</sequence>
<gene>
    <name evidence="1" type="ORF">M406DRAFT_256818</name>
</gene>
<dbReference type="AlphaFoldDB" id="A0A9P5CQD0"/>
<name>A0A9P5CQD0_CRYP1</name>
<dbReference type="Proteomes" id="UP000803844">
    <property type="component" value="Unassembled WGS sequence"/>
</dbReference>
<feature type="non-terminal residue" evidence="1">
    <location>
        <position position="1"/>
    </location>
</feature>
<dbReference type="GeneID" id="63834256"/>
<organism evidence="1 2">
    <name type="scientific">Cryphonectria parasitica (strain ATCC 38755 / EP155)</name>
    <dbReference type="NCBI Taxonomy" id="660469"/>
    <lineage>
        <taxon>Eukaryota</taxon>
        <taxon>Fungi</taxon>
        <taxon>Dikarya</taxon>
        <taxon>Ascomycota</taxon>
        <taxon>Pezizomycotina</taxon>
        <taxon>Sordariomycetes</taxon>
        <taxon>Sordariomycetidae</taxon>
        <taxon>Diaporthales</taxon>
        <taxon>Cryphonectriaceae</taxon>
        <taxon>Cryphonectria-Endothia species complex</taxon>
        <taxon>Cryphonectria</taxon>
    </lineage>
</organism>
<accession>A0A9P5CQD0</accession>
<dbReference type="EMBL" id="MU032347">
    <property type="protein sequence ID" value="KAF3765920.1"/>
    <property type="molecule type" value="Genomic_DNA"/>
</dbReference>
<evidence type="ECO:0000313" key="1">
    <source>
        <dbReference type="EMBL" id="KAF3765920.1"/>
    </source>
</evidence>
<reference evidence="1" key="1">
    <citation type="journal article" date="2020" name="Phytopathology">
        <title>Genome sequence of the chestnut blight fungus Cryphonectria parasitica EP155: A fundamental resource for an archetypical invasive plant pathogen.</title>
        <authorList>
            <person name="Crouch J.A."/>
            <person name="Dawe A."/>
            <person name="Aerts A."/>
            <person name="Barry K."/>
            <person name="Churchill A.C.L."/>
            <person name="Grimwood J."/>
            <person name="Hillman B."/>
            <person name="Milgroom M.G."/>
            <person name="Pangilinan J."/>
            <person name="Smith M."/>
            <person name="Salamov A."/>
            <person name="Schmutz J."/>
            <person name="Yadav J."/>
            <person name="Grigoriev I.V."/>
            <person name="Nuss D."/>
        </authorList>
    </citation>
    <scope>NUCLEOTIDE SEQUENCE</scope>
    <source>
        <strain evidence="1">EP155</strain>
    </source>
</reference>
<evidence type="ECO:0000313" key="2">
    <source>
        <dbReference type="Proteomes" id="UP000803844"/>
    </source>
</evidence>
<comment type="caution">
    <text evidence="1">The sequence shown here is derived from an EMBL/GenBank/DDBJ whole genome shotgun (WGS) entry which is preliminary data.</text>
</comment>
<proteinExistence type="predicted"/>